<reference evidence="7 8" key="1">
    <citation type="journal article" date="2018" name="BMC Genomics">
        <title>The genome of Naegleria lovaniensis, the basis for a comparative approach to unravel pathogenicity factors of the human pathogenic amoeba N. fowleri.</title>
        <authorList>
            <person name="Liechti N."/>
            <person name="Schurch N."/>
            <person name="Bruggmann R."/>
            <person name="Wittwer M."/>
        </authorList>
    </citation>
    <scope>NUCLEOTIDE SEQUENCE [LARGE SCALE GENOMIC DNA]</scope>
    <source>
        <strain evidence="7 8">ATCC 30569</strain>
    </source>
</reference>
<name>A0AA88GG23_NAELO</name>
<comment type="subcellular location">
    <subcellularLocation>
        <location evidence="1">Peroxisome</location>
    </subcellularLocation>
</comment>
<dbReference type="InterPro" id="IPR036291">
    <property type="entry name" value="NAD(P)-bd_dom_sf"/>
</dbReference>
<dbReference type="GeneID" id="68104701"/>
<gene>
    <name evidence="7" type="ORF">C9374_012247</name>
</gene>
<dbReference type="InterPro" id="IPR036527">
    <property type="entry name" value="SCP2_sterol-bd_dom_sf"/>
</dbReference>
<dbReference type="Pfam" id="PF00106">
    <property type="entry name" value="adh_short"/>
    <property type="match status" value="1"/>
</dbReference>
<protein>
    <recommendedName>
        <fullName evidence="6">Ketoreductase domain-containing protein</fullName>
    </recommendedName>
</protein>
<dbReference type="Gene3D" id="3.30.1050.10">
    <property type="entry name" value="SCP2 sterol-binding domain"/>
    <property type="match status" value="1"/>
</dbReference>
<dbReference type="PROSITE" id="PS00061">
    <property type="entry name" value="ADH_SHORT"/>
    <property type="match status" value="1"/>
</dbReference>
<dbReference type="SMART" id="SM00822">
    <property type="entry name" value="PKS_KR"/>
    <property type="match status" value="1"/>
</dbReference>
<dbReference type="Gene3D" id="3.40.50.720">
    <property type="entry name" value="NAD(P)-binding Rossmann-like Domain"/>
    <property type="match status" value="2"/>
</dbReference>
<dbReference type="SUPFAM" id="SSF51735">
    <property type="entry name" value="NAD(P)-binding Rossmann-fold domains"/>
    <property type="match status" value="1"/>
</dbReference>
<dbReference type="EMBL" id="PYSW02000056">
    <property type="protein sequence ID" value="KAG2373381.1"/>
    <property type="molecule type" value="Genomic_DNA"/>
</dbReference>
<dbReference type="InterPro" id="IPR003033">
    <property type="entry name" value="SCP2_sterol-bd_dom"/>
</dbReference>
<evidence type="ECO:0000256" key="1">
    <source>
        <dbReference type="ARBA" id="ARBA00004275"/>
    </source>
</evidence>
<evidence type="ECO:0000313" key="8">
    <source>
        <dbReference type="Proteomes" id="UP000816034"/>
    </source>
</evidence>
<keyword evidence="3" id="KW-0560">Oxidoreductase</keyword>
<dbReference type="GO" id="GO:0016491">
    <property type="term" value="F:oxidoreductase activity"/>
    <property type="evidence" value="ECO:0007669"/>
    <property type="project" value="UniProtKB-KW"/>
</dbReference>
<comment type="similarity">
    <text evidence="2">Belongs to the short-chain dehydrogenases/reductases (SDR) family.</text>
</comment>
<keyword evidence="8" id="KW-1185">Reference proteome</keyword>
<dbReference type="PANTHER" id="PTHR45024">
    <property type="entry name" value="DEHYDROGENASES, SHORT CHAIN"/>
    <property type="match status" value="1"/>
</dbReference>
<comment type="caution">
    <text evidence="7">The sequence shown here is derived from an EMBL/GenBank/DDBJ whole genome shotgun (WGS) entry which is preliminary data.</text>
</comment>
<evidence type="ECO:0000256" key="3">
    <source>
        <dbReference type="ARBA" id="ARBA00023002"/>
    </source>
</evidence>
<feature type="domain" description="Ketoreductase" evidence="6">
    <location>
        <begin position="11"/>
        <end position="202"/>
    </location>
</feature>
<dbReference type="RefSeq" id="XP_044542555.1">
    <property type="nucleotide sequence ID" value="XM_044687992.1"/>
</dbReference>
<keyword evidence="4" id="KW-0576">Peroxisome</keyword>
<dbReference type="GO" id="GO:0005777">
    <property type="term" value="C:peroxisome"/>
    <property type="evidence" value="ECO:0007669"/>
    <property type="project" value="UniProtKB-SubCell"/>
</dbReference>
<dbReference type="InterPro" id="IPR051687">
    <property type="entry name" value="Peroxisomal_Beta-Oxidation"/>
</dbReference>
<dbReference type="InterPro" id="IPR020904">
    <property type="entry name" value="Sc_DH/Rdtase_CS"/>
</dbReference>
<dbReference type="InterPro" id="IPR002347">
    <property type="entry name" value="SDR_fam"/>
</dbReference>
<dbReference type="PANTHER" id="PTHR45024:SF2">
    <property type="entry name" value="SCP2 DOMAIN-CONTAINING PROTEIN"/>
    <property type="match status" value="1"/>
</dbReference>
<sequence length="501" mass="55279">MSQQQQLFENQIVIITGAARGLGRSHALAFAGCGAYVVVQDIDEKASRETVEYLNKQFPIKTGVRAIASNHSITNPEGPSQIIEQALKSFPPQAKITVLVNNAGILRDKSFSNMTEEQWSQVYSVHLYGVFLMTRQVWNIFKKQQYGRVIFTTSAAGLYGNFGQANYSACKEALCGLARTLALESERMGNVCVNCVSPLAGTQILQQSNMEKEMLDSLKVEMVSPLVVFLSSSKCKENGQIYEAGGGVITKVRYERGVPFYCDTIQNALSVEVIEKNWEKINQFFTISPDANVDPENNGFERNPKSAAESFQNIIKHATKLHQKSATSTSSDSRESVTRDVTTTSTQQSSSTTTAEPKIVAGLKRAVSPNEVHVDGYKCSELFGRMVILFKEHTDLVGKFKVTYVFDLINDQNKNIKKQWTLNIKNKDDCGVYLGAPVTTEGDKVVDCVMTMTDSNCYKVMTGQISPQSAYMRGMVKVKGSIGLALKLTGLQKLLTPQPSL</sequence>
<dbReference type="SUPFAM" id="SSF55718">
    <property type="entry name" value="SCP-like"/>
    <property type="match status" value="1"/>
</dbReference>
<evidence type="ECO:0000313" key="7">
    <source>
        <dbReference type="EMBL" id="KAG2373381.1"/>
    </source>
</evidence>
<evidence type="ECO:0000256" key="4">
    <source>
        <dbReference type="ARBA" id="ARBA00023140"/>
    </source>
</evidence>
<feature type="region of interest" description="Disordered" evidence="5">
    <location>
        <begin position="320"/>
        <end position="356"/>
    </location>
</feature>
<dbReference type="PRINTS" id="PR00080">
    <property type="entry name" value="SDRFAMILY"/>
</dbReference>
<evidence type="ECO:0000256" key="2">
    <source>
        <dbReference type="ARBA" id="ARBA00006484"/>
    </source>
</evidence>
<feature type="compositionally biased region" description="Low complexity" evidence="5">
    <location>
        <begin position="339"/>
        <end position="354"/>
    </location>
</feature>
<accession>A0AA88GG23</accession>
<proteinExistence type="inferred from homology"/>
<dbReference type="Proteomes" id="UP000816034">
    <property type="component" value="Unassembled WGS sequence"/>
</dbReference>
<evidence type="ECO:0000259" key="6">
    <source>
        <dbReference type="SMART" id="SM00822"/>
    </source>
</evidence>
<dbReference type="AlphaFoldDB" id="A0AA88GG23"/>
<dbReference type="InterPro" id="IPR057326">
    <property type="entry name" value="KR_dom"/>
</dbReference>
<organism evidence="7 8">
    <name type="scientific">Naegleria lovaniensis</name>
    <name type="common">Amoeba</name>
    <dbReference type="NCBI Taxonomy" id="51637"/>
    <lineage>
        <taxon>Eukaryota</taxon>
        <taxon>Discoba</taxon>
        <taxon>Heterolobosea</taxon>
        <taxon>Tetramitia</taxon>
        <taxon>Eutetramitia</taxon>
        <taxon>Vahlkampfiidae</taxon>
        <taxon>Naegleria</taxon>
    </lineage>
</organism>
<evidence type="ECO:0000256" key="5">
    <source>
        <dbReference type="SAM" id="MobiDB-lite"/>
    </source>
</evidence>
<dbReference type="PRINTS" id="PR00081">
    <property type="entry name" value="GDHRDH"/>
</dbReference>
<dbReference type="Pfam" id="PF02036">
    <property type="entry name" value="SCP2"/>
    <property type="match status" value="1"/>
</dbReference>